<evidence type="ECO:0000256" key="1">
    <source>
        <dbReference type="ARBA" id="ARBA00022723"/>
    </source>
</evidence>
<dbReference type="CDD" id="cd01310">
    <property type="entry name" value="TatD_DNAse"/>
    <property type="match status" value="1"/>
</dbReference>
<dbReference type="EMBL" id="LCKS01000011">
    <property type="protein sequence ID" value="KKU02558.1"/>
    <property type="molecule type" value="Genomic_DNA"/>
</dbReference>
<dbReference type="Gene3D" id="3.20.20.140">
    <property type="entry name" value="Metal-dependent hydrolases"/>
    <property type="match status" value="1"/>
</dbReference>
<evidence type="ECO:0000313" key="4">
    <source>
        <dbReference type="EMBL" id="KKU02558.1"/>
    </source>
</evidence>
<accession>A0A0G1PAZ8</accession>
<dbReference type="PIRSF" id="PIRSF005902">
    <property type="entry name" value="DNase_TatD"/>
    <property type="match status" value="1"/>
</dbReference>
<dbReference type="GO" id="GO:0016788">
    <property type="term" value="F:hydrolase activity, acting on ester bonds"/>
    <property type="evidence" value="ECO:0007669"/>
    <property type="project" value="InterPro"/>
</dbReference>
<dbReference type="PANTHER" id="PTHR46124:SF2">
    <property type="entry name" value="D-AMINOACYL-TRNA DEACYLASE"/>
    <property type="match status" value="1"/>
</dbReference>
<proteinExistence type="predicted"/>
<keyword evidence="1 3" id="KW-0479">Metal-binding</keyword>
<sequence length="237" mass="26423">MIDSHCHLQEFEDLQAVIGNASSAGITGMICCGTDVESSKQVIQIAKRFESVYATIGVHPESNDDPLEIENLINFPKVVAIGECGLDTDNPREIKLLKMQVDLAKRHNLPLMIHNRKQDKKILEILGDYPKVILHCFTGDMVFMKECVKRGWYISFGGIVTFKSSHGLRDVAKAVPEDKLLVETDAPYITPEPLRGTRNEPRNVKIVAAKIAEIRGTSINQIEEVTARNARRLFGIA</sequence>
<organism evidence="4 5">
    <name type="scientific">Candidatus Amesbacteria bacterium GW2011_GWC2_45_19</name>
    <dbReference type="NCBI Taxonomy" id="1618366"/>
    <lineage>
        <taxon>Bacteria</taxon>
        <taxon>Candidatus Amesiibacteriota</taxon>
    </lineage>
</organism>
<comment type="caution">
    <text evidence="4">The sequence shown here is derived from an EMBL/GenBank/DDBJ whole genome shotgun (WGS) entry which is preliminary data.</text>
</comment>
<feature type="binding site" evidence="3">
    <location>
        <position position="114"/>
    </location>
    <ligand>
        <name>a divalent metal cation</name>
        <dbReference type="ChEBI" id="CHEBI:60240"/>
        <label>2</label>
    </ligand>
</feature>
<keyword evidence="2 4" id="KW-0378">Hydrolase</keyword>
<dbReference type="GO" id="GO:0004536">
    <property type="term" value="F:DNA nuclease activity"/>
    <property type="evidence" value="ECO:0007669"/>
    <property type="project" value="InterPro"/>
</dbReference>
<evidence type="ECO:0000256" key="3">
    <source>
        <dbReference type="PIRSR" id="PIRSR005902-1"/>
    </source>
</evidence>
<feature type="binding site" evidence="3">
    <location>
        <position position="185"/>
    </location>
    <ligand>
        <name>a divalent metal cation</name>
        <dbReference type="ChEBI" id="CHEBI:60240"/>
        <label>1</label>
    </ligand>
</feature>
<protein>
    <submittedName>
        <fullName evidence="4">Hydrolase, TatD family</fullName>
    </submittedName>
</protein>
<dbReference type="GO" id="GO:0005829">
    <property type="term" value="C:cytosol"/>
    <property type="evidence" value="ECO:0007669"/>
    <property type="project" value="TreeGrafter"/>
</dbReference>
<dbReference type="PANTHER" id="PTHR46124">
    <property type="entry name" value="D-AMINOACYL-TRNA DEACYLASE"/>
    <property type="match status" value="1"/>
</dbReference>
<dbReference type="InterPro" id="IPR032466">
    <property type="entry name" value="Metal_Hydrolase"/>
</dbReference>
<dbReference type="PROSITE" id="PS01091">
    <property type="entry name" value="TATD_3"/>
    <property type="match status" value="1"/>
</dbReference>
<dbReference type="InterPro" id="IPR015991">
    <property type="entry name" value="TatD/YcfH-like"/>
</dbReference>
<dbReference type="GO" id="GO:0046872">
    <property type="term" value="F:metal ion binding"/>
    <property type="evidence" value="ECO:0007669"/>
    <property type="project" value="UniProtKB-KW"/>
</dbReference>
<evidence type="ECO:0000313" key="5">
    <source>
        <dbReference type="Proteomes" id="UP000034264"/>
    </source>
</evidence>
<feature type="binding site" evidence="3">
    <location>
        <position position="83"/>
    </location>
    <ligand>
        <name>a divalent metal cation</name>
        <dbReference type="ChEBI" id="CHEBI:60240"/>
        <label>1</label>
    </ligand>
</feature>
<dbReference type="SUPFAM" id="SSF51556">
    <property type="entry name" value="Metallo-dependent hydrolases"/>
    <property type="match status" value="1"/>
</dbReference>
<dbReference type="Proteomes" id="UP000034264">
    <property type="component" value="Unassembled WGS sequence"/>
</dbReference>
<feature type="binding site" evidence="3">
    <location>
        <position position="135"/>
    </location>
    <ligand>
        <name>a divalent metal cation</name>
        <dbReference type="ChEBI" id="CHEBI:60240"/>
        <label>2</label>
    </ligand>
</feature>
<feature type="binding site" evidence="3">
    <location>
        <position position="7"/>
    </location>
    <ligand>
        <name>a divalent metal cation</name>
        <dbReference type="ChEBI" id="CHEBI:60240"/>
        <label>1</label>
    </ligand>
</feature>
<dbReference type="NCBIfam" id="TIGR00010">
    <property type="entry name" value="YchF/TatD family DNA exonuclease"/>
    <property type="match status" value="1"/>
</dbReference>
<gene>
    <name evidence="4" type="ORF">UX05_C0011G0024</name>
</gene>
<name>A0A0G1PAZ8_9BACT</name>
<dbReference type="InterPro" id="IPR018228">
    <property type="entry name" value="DNase_TatD-rel_CS"/>
</dbReference>
<evidence type="ECO:0000256" key="2">
    <source>
        <dbReference type="ARBA" id="ARBA00022801"/>
    </source>
</evidence>
<reference evidence="4 5" key="1">
    <citation type="journal article" date="2015" name="Nature">
        <title>rRNA introns, odd ribosomes, and small enigmatic genomes across a large radiation of phyla.</title>
        <authorList>
            <person name="Brown C.T."/>
            <person name="Hug L.A."/>
            <person name="Thomas B.C."/>
            <person name="Sharon I."/>
            <person name="Castelle C.J."/>
            <person name="Singh A."/>
            <person name="Wilkins M.J."/>
            <person name="Williams K.H."/>
            <person name="Banfield J.F."/>
        </authorList>
    </citation>
    <scope>NUCLEOTIDE SEQUENCE [LARGE SCALE GENOMIC DNA]</scope>
</reference>
<dbReference type="Pfam" id="PF01026">
    <property type="entry name" value="TatD_DNase"/>
    <property type="match status" value="1"/>
</dbReference>
<dbReference type="InterPro" id="IPR001130">
    <property type="entry name" value="TatD-like"/>
</dbReference>
<dbReference type="PATRIC" id="fig|1618366.3.peg.777"/>
<dbReference type="FunFam" id="3.20.20.140:FF:000005">
    <property type="entry name" value="TatD family hydrolase"/>
    <property type="match status" value="1"/>
</dbReference>
<dbReference type="AlphaFoldDB" id="A0A0G1PAZ8"/>
<feature type="binding site" evidence="3">
    <location>
        <position position="5"/>
    </location>
    <ligand>
        <name>a divalent metal cation</name>
        <dbReference type="ChEBI" id="CHEBI:60240"/>
        <label>1</label>
    </ligand>
</feature>